<sequence length="610" mass="70648">MKPMLPTLKWELPNIGNWAFEIKYDGFRAILEWDDGGMHLWSRNEKDLLPQFPEIRDFLQSIENIVKKRLPLRLDGELALLENPFKANFGELQSRGRMKSTAKINQAAAIRPARFLAFDLLMLDGADFTGKTYMHRKETLENFFQNLELPLSPDPGKTELLQLIPYAPEAQQLIQTMKDFNSEGIVAKQTNSKWEAGKRVETWIKIKNWKTAACFITAYDGNNGYYHVAVFRNSEIFPLGLFLFSMSSEEKQVLTAAIKKNAANEKNGVYTIHPAICLELFYLEWDGVQLREPHFHRFRFDLAPDECTYERFRLQQAAIPEEVAVTHPEKPLWEKRPVSKLDYLFYMREISPFMLPFLSGRLLTVIRYPHGVFGEAFYQKNCPDYAPAFVETAMHDGIRYIVCNDLKTLMWLANQLAVEYHIPYQVVKSRFVSEIVFDLDPPSRSKFHLAVKAALLLKDVLDGLGFESFVKISGNKGLQIYIPLQEGRFTWKDTRIFTEFMASYLIAKAPESFTVERMKKKRGGKLYVDFIQHAEGKTIIAPYSMRGHEDALVSAPLRWEEVSEKLSPELFTMEAVLNRVKKFGCPFARYFTCKKEQPFAPVLDFLKKKR</sequence>
<evidence type="ECO:0000256" key="1">
    <source>
        <dbReference type="ARBA" id="ARBA00049981"/>
    </source>
</evidence>
<dbReference type="PANTHER" id="PTHR42705:SF2">
    <property type="entry name" value="BIFUNCTIONAL NON-HOMOLOGOUS END JOINING PROTEIN LIGD"/>
    <property type="match status" value="1"/>
</dbReference>
<dbReference type="PROSITE" id="PS00333">
    <property type="entry name" value="DNA_LIGASE_A2"/>
    <property type="match status" value="1"/>
</dbReference>
<dbReference type="PANTHER" id="PTHR42705">
    <property type="entry name" value="BIFUNCTIONAL NON-HOMOLOGOUS END JOINING PROTEIN LIGD"/>
    <property type="match status" value="1"/>
</dbReference>
<dbReference type="GO" id="GO:0005524">
    <property type="term" value="F:ATP binding"/>
    <property type="evidence" value="ECO:0007669"/>
    <property type="project" value="InterPro"/>
</dbReference>
<evidence type="ECO:0000256" key="2">
    <source>
        <dbReference type="ARBA" id="ARBA00049990"/>
    </source>
</evidence>
<feature type="domain" description="ATP-dependent DNA ligase family profile" evidence="3">
    <location>
        <begin position="115"/>
        <end position="207"/>
    </location>
</feature>
<dbReference type="SUPFAM" id="SSF56091">
    <property type="entry name" value="DNA ligase/mRNA capping enzyme, catalytic domain"/>
    <property type="match status" value="1"/>
</dbReference>
<dbReference type="NCBIfam" id="TIGR02778">
    <property type="entry name" value="ligD_pol"/>
    <property type="match status" value="1"/>
</dbReference>
<dbReference type="Proteomes" id="UP000391919">
    <property type="component" value="Unassembled WGS sequence"/>
</dbReference>
<comment type="similarity">
    <text evidence="2">In the N-terminal section; belongs to the LigD polymerase family.</text>
</comment>
<dbReference type="GO" id="GO:0006281">
    <property type="term" value="P:DNA repair"/>
    <property type="evidence" value="ECO:0007669"/>
    <property type="project" value="InterPro"/>
</dbReference>
<dbReference type="InterPro" id="IPR016059">
    <property type="entry name" value="DNA_ligase_ATP-dep_CS"/>
</dbReference>
<dbReference type="NCBIfam" id="NF007211">
    <property type="entry name" value="PRK09633.1"/>
    <property type="match status" value="1"/>
</dbReference>
<dbReference type="InterPro" id="IPR014145">
    <property type="entry name" value="LigD_pol_dom"/>
</dbReference>
<dbReference type="InterPro" id="IPR033652">
    <property type="entry name" value="LigD_Pol-like_3"/>
</dbReference>
<dbReference type="PROSITE" id="PS00697">
    <property type="entry name" value="DNA_LIGASE_A1"/>
    <property type="match status" value="1"/>
</dbReference>
<evidence type="ECO:0000313" key="4">
    <source>
        <dbReference type="EMBL" id="GER71077.1"/>
    </source>
</evidence>
<comment type="similarity">
    <text evidence="1">In the C-terminal section; belongs to the ATP-dependent DNA ligase family.</text>
</comment>
<dbReference type="Pfam" id="PF21686">
    <property type="entry name" value="LigD_Prim-Pol"/>
    <property type="match status" value="1"/>
</dbReference>
<accession>A0A5J4JL30</accession>
<comment type="caution">
    <text evidence="4">The sequence shown here is derived from an EMBL/GenBank/DDBJ whole genome shotgun (WGS) entry which is preliminary data.</text>
</comment>
<gene>
    <name evidence="4" type="primary">ligd</name>
    <name evidence="4" type="ORF">BpJC7_23800</name>
</gene>
<organism evidence="4 5">
    <name type="scientific">Weizmannia acidilactici</name>
    <dbReference type="NCBI Taxonomy" id="2607726"/>
    <lineage>
        <taxon>Bacteria</taxon>
        <taxon>Bacillati</taxon>
        <taxon>Bacillota</taxon>
        <taxon>Bacilli</taxon>
        <taxon>Bacillales</taxon>
        <taxon>Bacillaceae</taxon>
        <taxon>Heyndrickxia</taxon>
    </lineage>
</organism>
<evidence type="ECO:0000313" key="5">
    <source>
        <dbReference type="Proteomes" id="UP000391919"/>
    </source>
</evidence>
<dbReference type="InterPro" id="IPR052171">
    <property type="entry name" value="NHEJ_LigD"/>
</dbReference>
<dbReference type="Gene3D" id="3.30.470.30">
    <property type="entry name" value="DNA ligase/mRNA capping enzyme"/>
    <property type="match status" value="1"/>
</dbReference>
<dbReference type="CDD" id="cd04866">
    <property type="entry name" value="LigD_Pol_like_3"/>
    <property type="match status" value="1"/>
</dbReference>
<evidence type="ECO:0000259" key="3">
    <source>
        <dbReference type="PROSITE" id="PS50160"/>
    </source>
</evidence>
<keyword evidence="5" id="KW-1185">Reference proteome</keyword>
<reference evidence="4 5" key="1">
    <citation type="submission" date="2019-09" db="EMBL/GenBank/DDBJ databases">
        <title>Draft genome sequence of Bacillus sp. JC-7.</title>
        <authorList>
            <person name="Tanaka N."/>
            <person name="Shiwa Y."/>
            <person name="Fujita N."/>
            <person name="Tanasupawat S."/>
        </authorList>
    </citation>
    <scope>NUCLEOTIDE SEQUENCE [LARGE SCALE GENOMIC DNA]</scope>
    <source>
        <strain evidence="4 5">JC-7</strain>
    </source>
</reference>
<dbReference type="InterPro" id="IPR012310">
    <property type="entry name" value="DNA_ligase_ATP-dep_cent"/>
</dbReference>
<dbReference type="CDD" id="cd07906">
    <property type="entry name" value="Adenylation_DNA_ligase_LigD_LigC"/>
    <property type="match status" value="1"/>
</dbReference>
<dbReference type="NCBIfam" id="TIGR02776">
    <property type="entry name" value="NHEJ_ligase_prk"/>
    <property type="match status" value="1"/>
</dbReference>
<proteinExistence type="inferred from homology"/>
<dbReference type="RefSeq" id="WP_151706084.1">
    <property type="nucleotide sequence ID" value="NZ_BKZQ01000035.1"/>
</dbReference>
<dbReference type="Pfam" id="PF01068">
    <property type="entry name" value="DNA_ligase_A_M"/>
    <property type="match status" value="1"/>
</dbReference>
<protein>
    <submittedName>
        <fullName evidence="4">Bifunctional non-homologous end joining protein LigD</fullName>
    </submittedName>
</protein>
<dbReference type="PROSITE" id="PS50160">
    <property type="entry name" value="DNA_LIGASE_A3"/>
    <property type="match status" value="1"/>
</dbReference>
<dbReference type="GO" id="GO:0006310">
    <property type="term" value="P:DNA recombination"/>
    <property type="evidence" value="ECO:0007669"/>
    <property type="project" value="InterPro"/>
</dbReference>
<name>A0A5J4JL30_9BACI</name>
<dbReference type="GO" id="GO:0003910">
    <property type="term" value="F:DNA ligase (ATP) activity"/>
    <property type="evidence" value="ECO:0007669"/>
    <property type="project" value="InterPro"/>
</dbReference>
<dbReference type="Gene3D" id="3.90.920.10">
    <property type="entry name" value="DNA primase, PRIM domain"/>
    <property type="match status" value="1"/>
</dbReference>
<dbReference type="InterPro" id="IPR014143">
    <property type="entry name" value="NHEJ_ligase_prk"/>
</dbReference>
<dbReference type="EMBL" id="BKZQ01000035">
    <property type="protein sequence ID" value="GER71077.1"/>
    <property type="molecule type" value="Genomic_DNA"/>
</dbReference>
<dbReference type="AlphaFoldDB" id="A0A5J4JL30"/>